<evidence type="ECO:0000256" key="5">
    <source>
        <dbReference type="ARBA" id="ARBA00023077"/>
    </source>
</evidence>
<dbReference type="SUPFAM" id="SSF49464">
    <property type="entry name" value="Carboxypeptidase regulatory domain-like"/>
    <property type="match status" value="1"/>
</dbReference>
<evidence type="ECO:0000256" key="3">
    <source>
        <dbReference type="ARBA" id="ARBA00022452"/>
    </source>
</evidence>
<keyword evidence="13" id="KW-1185">Reference proteome</keyword>
<dbReference type="Gene3D" id="2.40.170.20">
    <property type="entry name" value="TonB-dependent receptor, beta-barrel domain"/>
    <property type="match status" value="1"/>
</dbReference>
<dbReference type="InterPro" id="IPR000531">
    <property type="entry name" value="Beta-barrel_TonB"/>
</dbReference>
<gene>
    <name evidence="12" type="ORF">K6T82_03715</name>
</gene>
<sequence>MFFLLFLCAFDVSAQNKLTGKVKDESGLPIPGVTIKIQGSTTSTSTDMDGSYEMEVSEKQTLVFSFMGYRTLTRTVGTTKKLDIQMQPDTQILNEVVVVGYGTQKKKEVTGAVATVKADLIAKAPVADVGESLQGQIAGVNVQAASGRPGEATNIQIRGVGSLTGSLEPLYVVDGIPYQSNPNISPDQIESLDVLKDGAAASVYGTRASNGVILITTKRGKKGKISIDFNAYSGIQNITSGTPLMNTQQQLFEDYTTKAMLSSQLPTFFITTPELLDYDSDYVGDVQNNNALITNYGLGVSGGTQDLTLNFNSNYYNQEGVLINSDFDRLSNRINGQFTKGKFKAFVSMGMTVENRTQEPWSLYEYAIGQRPWQIPLSDVQGSGSSVDYPVENAIYYGYLARELQNVDKRKVTSSNIAVNLQYEIVKNLTYKLNIGKSNWDYRRSFFRPQVLVYGLDGSYNATASRADALLNEDYTFTDRSTIENILDYKLNLGKHSLNFTGVASREEYNSKQVGVGVIGLLSNETPSLGSGQAGTKPTSYDYTNSISGLLGRVQYNYNDRYLISASIRRDGSSNFGPDNRYGTFPGVSAGWNISEEKFFKDGAINKVVNSLKLRASYAQLGNQSIPPYTYAGQIESGVNYLFGSDQSLANGAIQRRFSNPDVKWETSISNNIGLDLAMFQNKLTFTADIYKNDKKDMLLPQQTPASGGTYNPNAVDVYSPIIVNAGNMTNKGIELAMSYKNQMGNGLKYNISGTFTKNVNEITNLDGIERGYGNGRPTNSLGNAVDFTTFFAVGHEAGAYFLLENAGVIKDDATLLEYKKIEPSAILGDMRYIDQNGDNKITDDDRVYAGSGQAKFESGLNLDLTYKSFDFGIQTYFSYGAKLFNGSRYFAYTQGRHLDQYSMWSPENPTSDVPSDRGNAYHNNVRASSDYWLEDGTYFRIRNLTLGYSLPELLMTQYGISKIRLYVTGMNPFTFTKYTGYDPEVGGNGISTRGVDSGSYPVSRRFVLGLQVKF</sequence>
<evidence type="ECO:0000256" key="7">
    <source>
        <dbReference type="ARBA" id="ARBA00023237"/>
    </source>
</evidence>
<evidence type="ECO:0000256" key="2">
    <source>
        <dbReference type="ARBA" id="ARBA00022448"/>
    </source>
</evidence>
<keyword evidence="3 8" id="KW-1134">Transmembrane beta strand</keyword>
<comment type="caution">
    <text evidence="12">The sequence shown here is derived from an EMBL/GenBank/DDBJ whole genome shotgun (WGS) entry which is preliminary data.</text>
</comment>
<keyword evidence="5 9" id="KW-0798">TonB box</keyword>
<evidence type="ECO:0000256" key="9">
    <source>
        <dbReference type="RuleBase" id="RU003357"/>
    </source>
</evidence>
<dbReference type="Gene3D" id="2.60.40.1120">
    <property type="entry name" value="Carboxypeptidase-like, regulatory domain"/>
    <property type="match status" value="1"/>
</dbReference>
<dbReference type="Pfam" id="PF07715">
    <property type="entry name" value="Plug"/>
    <property type="match status" value="1"/>
</dbReference>
<evidence type="ECO:0000259" key="11">
    <source>
        <dbReference type="Pfam" id="PF07715"/>
    </source>
</evidence>
<dbReference type="GO" id="GO:0009279">
    <property type="term" value="C:cell outer membrane"/>
    <property type="evidence" value="ECO:0007669"/>
    <property type="project" value="UniProtKB-SubCell"/>
</dbReference>
<dbReference type="RefSeq" id="WP_222104893.1">
    <property type="nucleotide sequence ID" value="NZ_JAINUY010000001.1"/>
</dbReference>
<evidence type="ECO:0000256" key="6">
    <source>
        <dbReference type="ARBA" id="ARBA00023136"/>
    </source>
</evidence>
<protein>
    <submittedName>
        <fullName evidence="12">TonB-dependent receptor</fullName>
    </submittedName>
</protein>
<dbReference type="InterPro" id="IPR023997">
    <property type="entry name" value="TonB-dep_OMP_SusC/RagA_CS"/>
</dbReference>
<keyword evidence="12" id="KW-0675">Receptor</keyword>
<keyword evidence="6 8" id="KW-0472">Membrane</keyword>
<comment type="subcellular location">
    <subcellularLocation>
        <location evidence="1 8">Cell outer membrane</location>
        <topology evidence="1 8">Multi-pass membrane protein</topology>
    </subcellularLocation>
</comment>
<keyword evidence="2 8" id="KW-0813">Transport</keyword>
<dbReference type="InterPro" id="IPR037066">
    <property type="entry name" value="Plug_dom_sf"/>
</dbReference>
<accession>A0A9X1H6X3</accession>
<dbReference type="FunFam" id="2.170.130.10:FF:000008">
    <property type="entry name" value="SusC/RagA family TonB-linked outer membrane protein"/>
    <property type="match status" value="1"/>
</dbReference>
<organism evidence="12 13">
    <name type="scientific">Flavobacterium potami</name>
    <dbReference type="NCBI Taxonomy" id="2872310"/>
    <lineage>
        <taxon>Bacteria</taxon>
        <taxon>Pseudomonadati</taxon>
        <taxon>Bacteroidota</taxon>
        <taxon>Flavobacteriia</taxon>
        <taxon>Flavobacteriales</taxon>
        <taxon>Flavobacteriaceae</taxon>
        <taxon>Flavobacterium</taxon>
    </lineage>
</organism>
<keyword evidence="4 8" id="KW-0812">Transmembrane</keyword>
<feature type="domain" description="TonB-dependent receptor-like beta-barrel" evidence="10">
    <location>
        <begin position="389"/>
        <end position="802"/>
    </location>
</feature>
<proteinExistence type="inferred from homology"/>
<dbReference type="Pfam" id="PF00593">
    <property type="entry name" value="TonB_dep_Rec_b-barrel"/>
    <property type="match status" value="1"/>
</dbReference>
<dbReference type="NCBIfam" id="TIGR04057">
    <property type="entry name" value="SusC_RagA_signa"/>
    <property type="match status" value="1"/>
</dbReference>
<dbReference type="InterPro" id="IPR023996">
    <property type="entry name" value="TonB-dep_OMP_SusC/RagA"/>
</dbReference>
<dbReference type="InterPro" id="IPR036942">
    <property type="entry name" value="Beta-barrel_TonB_sf"/>
</dbReference>
<dbReference type="EMBL" id="JAINUY010000001">
    <property type="protein sequence ID" value="MBZ4033858.1"/>
    <property type="molecule type" value="Genomic_DNA"/>
</dbReference>
<dbReference type="SUPFAM" id="SSF56935">
    <property type="entry name" value="Porins"/>
    <property type="match status" value="1"/>
</dbReference>
<keyword evidence="7 8" id="KW-0998">Cell outer membrane</keyword>
<evidence type="ECO:0000256" key="4">
    <source>
        <dbReference type="ARBA" id="ARBA00022692"/>
    </source>
</evidence>
<name>A0A9X1H6X3_9FLAO</name>
<dbReference type="AlphaFoldDB" id="A0A9X1H6X3"/>
<dbReference type="InterPro" id="IPR008969">
    <property type="entry name" value="CarboxyPept-like_regulatory"/>
</dbReference>
<reference evidence="12 13" key="1">
    <citation type="journal article" date="2023" name="Antonie Van Leeuwenhoek">
        <title>Flavobacterium potami sp. nov., a multi-metal resistance genes harbouring bacterium isolated from shallow river silt.</title>
        <authorList>
            <person name="Li S."/>
            <person name="Mao S."/>
            <person name="Mu W."/>
            <person name="Guo B."/>
            <person name="Li C."/>
            <person name="Zhu Q."/>
            <person name="Hou X."/>
            <person name="Zhao Y."/>
            <person name="Wei S."/>
            <person name="Liu H."/>
            <person name="Liu A."/>
        </authorList>
    </citation>
    <scope>NUCLEOTIDE SEQUENCE [LARGE SCALE GENOMIC DNA]</scope>
    <source>
        <strain evidence="12 13">17A</strain>
    </source>
</reference>
<comment type="similarity">
    <text evidence="8 9">Belongs to the TonB-dependent receptor family.</text>
</comment>
<dbReference type="Proteomes" id="UP001139366">
    <property type="component" value="Unassembled WGS sequence"/>
</dbReference>
<dbReference type="NCBIfam" id="TIGR04056">
    <property type="entry name" value="OMP_RagA_SusC"/>
    <property type="match status" value="1"/>
</dbReference>
<evidence type="ECO:0000256" key="8">
    <source>
        <dbReference type="PROSITE-ProRule" id="PRU01360"/>
    </source>
</evidence>
<dbReference type="Pfam" id="PF13715">
    <property type="entry name" value="CarbopepD_reg_2"/>
    <property type="match status" value="1"/>
</dbReference>
<evidence type="ECO:0000256" key="1">
    <source>
        <dbReference type="ARBA" id="ARBA00004571"/>
    </source>
</evidence>
<evidence type="ECO:0000313" key="12">
    <source>
        <dbReference type="EMBL" id="MBZ4033858.1"/>
    </source>
</evidence>
<dbReference type="InterPro" id="IPR039426">
    <property type="entry name" value="TonB-dep_rcpt-like"/>
</dbReference>
<evidence type="ECO:0000313" key="13">
    <source>
        <dbReference type="Proteomes" id="UP001139366"/>
    </source>
</evidence>
<evidence type="ECO:0000259" key="10">
    <source>
        <dbReference type="Pfam" id="PF00593"/>
    </source>
</evidence>
<feature type="domain" description="TonB-dependent receptor plug" evidence="11">
    <location>
        <begin position="105"/>
        <end position="212"/>
    </location>
</feature>
<dbReference type="InterPro" id="IPR012910">
    <property type="entry name" value="Plug_dom"/>
</dbReference>
<dbReference type="PROSITE" id="PS52016">
    <property type="entry name" value="TONB_DEPENDENT_REC_3"/>
    <property type="match status" value="1"/>
</dbReference>
<dbReference type="Gene3D" id="2.170.130.10">
    <property type="entry name" value="TonB-dependent receptor, plug domain"/>
    <property type="match status" value="1"/>
</dbReference>